<dbReference type="SUPFAM" id="SSF55874">
    <property type="entry name" value="ATPase domain of HSP90 chaperone/DNA topoisomerase II/histidine kinase"/>
    <property type="match status" value="1"/>
</dbReference>
<feature type="non-terminal residue" evidence="7">
    <location>
        <position position="1"/>
    </location>
</feature>
<evidence type="ECO:0000313" key="7">
    <source>
        <dbReference type="EMBL" id="MDD9204977.1"/>
    </source>
</evidence>
<dbReference type="PANTHER" id="PTHR43711:SF1">
    <property type="entry name" value="HISTIDINE KINASE 1"/>
    <property type="match status" value="1"/>
</dbReference>
<dbReference type="Proteomes" id="UP001165561">
    <property type="component" value="Unassembled WGS sequence"/>
</dbReference>
<dbReference type="EMBL" id="JARACI010000151">
    <property type="protein sequence ID" value="MDD9204977.1"/>
    <property type="molecule type" value="Genomic_DNA"/>
</dbReference>
<dbReference type="CDD" id="cd00075">
    <property type="entry name" value="HATPase"/>
    <property type="match status" value="1"/>
</dbReference>
<evidence type="ECO:0000313" key="8">
    <source>
        <dbReference type="Proteomes" id="UP001165561"/>
    </source>
</evidence>
<proteinExistence type="predicted"/>
<evidence type="ECO:0000256" key="4">
    <source>
        <dbReference type="ARBA" id="ARBA00022777"/>
    </source>
</evidence>
<gene>
    <name evidence="7" type="ORF">PU560_00690</name>
</gene>
<keyword evidence="7" id="KW-0067">ATP-binding</keyword>
<evidence type="ECO:0000256" key="2">
    <source>
        <dbReference type="ARBA" id="ARBA00012438"/>
    </source>
</evidence>
<name>A0ABT5TSF2_9MICO</name>
<evidence type="ECO:0000256" key="5">
    <source>
        <dbReference type="ARBA" id="ARBA00023012"/>
    </source>
</evidence>
<dbReference type="PANTHER" id="PTHR43711">
    <property type="entry name" value="TWO-COMPONENT HISTIDINE KINASE"/>
    <property type="match status" value="1"/>
</dbReference>
<dbReference type="PRINTS" id="PR00344">
    <property type="entry name" value="BCTRLSENSOR"/>
</dbReference>
<dbReference type="Pfam" id="PF02518">
    <property type="entry name" value="HATPase_c"/>
    <property type="match status" value="1"/>
</dbReference>
<dbReference type="InterPro" id="IPR050736">
    <property type="entry name" value="Sensor_HK_Regulatory"/>
</dbReference>
<evidence type="ECO:0000256" key="3">
    <source>
        <dbReference type="ARBA" id="ARBA00022679"/>
    </source>
</evidence>
<protein>
    <recommendedName>
        <fullName evidence="2">histidine kinase</fullName>
        <ecNumber evidence="2">2.7.13.3</ecNumber>
    </recommendedName>
</protein>
<dbReference type="PROSITE" id="PS50109">
    <property type="entry name" value="HIS_KIN"/>
    <property type="match status" value="1"/>
</dbReference>
<organism evidence="7 8">
    <name type="scientific">Georgenia halotolerans</name>
    <dbReference type="NCBI Taxonomy" id="3028317"/>
    <lineage>
        <taxon>Bacteria</taxon>
        <taxon>Bacillati</taxon>
        <taxon>Actinomycetota</taxon>
        <taxon>Actinomycetes</taxon>
        <taxon>Micrococcales</taxon>
        <taxon>Bogoriellaceae</taxon>
        <taxon>Georgenia</taxon>
    </lineage>
</organism>
<dbReference type="InterPro" id="IPR036890">
    <property type="entry name" value="HATPase_C_sf"/>
</dbReference>
<reference evidence="7" key="1">
    <citation type="submission" date="2023-02" db="EMBL/GenBank/DDBJ databases">
        <title>Georgenia sp.10Sc9-8, isolated from a soil sample collected from the Taklamakan desert.</title>
        <authorList>
            <person name="Liu S."/>
        </authorList>
    </citation>
    <scope>NUCLEOTIDE SEQUENCE</scope>
    <source>
        <strain evidence="7">10Sc9-8</strain>
    </source>
</reference>
<feature type="domain" description="Histidine kinase" evidence="6">
    <location>
        <begin position="1"/>
        <end position="128"/>
    </location>
</feature>
<dbReference type="EC" id="2.7.13.3" evidence="2"/>
<keyword evidence="4" id="KW-0418">Kinase</keyword>
<dbReference type="InterPro" id="IPR004358">
    <property type="entry name" value="Sig_transdc_His_kin-like_C"/>
</dbReference>
<dbReference type="SMART" id="SM00387">
    <property type="entry name" value="HATPase_c"/>
    <property type="match status" value="1"/>
</dbReference>
<keyword evidence="8" id="KW-1185">Reference proteome</keyword>
<keyword evidence="3" id="KW-0808">Transferase</keyword>
<accession>A0ABT5TSF2</accession>
<evidence type="ECO:0000256" key="1">
    <source>
        <dbReference type="ARBA" id="ARBA00000085"/>
    </source>
</evidence>
<keyword evidence="7" id="KW-0547">Nucleotide-binding</keyword>
<dbReference type="Gene3D" id="3.30.565.10">
    <property type="entry name" value="Histidine kinase-like ATPase, C-terminal domain"/>
    <property type="match status" value="1"/>
</dbReference>
<evidence type="ECO:0000259" key="6">
    <source>
        <dbReference type="PROSITE" id="PS50109"/>
    </source>
</evidence>
<keyword evidence="5" id="KW-0902">Two-component regulatory system</keyword>
<comment type="catalytic activity">
    <reaction evidence="1">
        <text>ATP + protein L-histidine = ADP + protein N-phospho-L-histidine.</text>
        <dbReference type="EC" id="2.7.13.3"/>
    </reaction>
</comment>
<dbReference type="InterPro" id="IPR005467">
    <property type="entry name" value="His_kinase_dom"/>
</dbReference>
<dbReference type="InterPro" id="IPR003594">
    <property type="entry name" value="HATPase_dom"/>
</dbReference>
<comment type="caution">
    <text evidence="7">The sequence shown here is derived from an EMBL/GenBank/DDBJ whole genome shotgun (WGS) entry which is preliminary data.</text>
</comment>
<sequence length="129" mass="13404">GTAAHPGPVLLNADENRLRQMVTNLVGNVVQHTPDGTPVEIAVGHHPDEPGWAVLQVRDHGPGIPPEEAARVFERFYRTDLSRARTSGGSGLGLAIVATIVAAHRGAVHVVPTPGGGTTVEVALPRGLP</sequence>
<dbReference type="GO" id="GO:0005524">
    <property type="term" value="F:ATP binding"/>
    <property type="evidence" value="ECO:0007669"/>
    <property type="project" value="UniProtKB-KW"/>
</dbReference>